<protein>
    <submittedName>
        <fullName evidence="2">Uncharacterized protein</fullName>
    </submittedName>
</protein>
<evidence type="ECO:0000313" key="2">
    <source>
        <dbReference type="EMBL" id="WBL80371.1"/>
    </source>
</evidence>
<sequence>MADRNMADQAGNADRFARNPQGSITAATAIGMNALKPIMSFQISMLRMWADSIERFAGKYDKGLEETTISGDERPDERSGKERAA</sequence>
<gene>
    <name evidence="2" type="ORF">I3J27_08095</name>
</gene>
<dbReference type="EMBL" id="CP089391">
    <property type="protein sequence ID" value="WBL80371.1"/>
    <property type="molecule type" value="Genomic_DNA"/>
</dbReference>
<name>A0ABY7MR14_9BRAD</name>
<evidence type="ECO:0000313" key="3">
    <source>
        <dbReference type="Proteomes" id="UP001179614"/>
    </source>
</evidence>
<feature type="region of interest" description="Disordered" evidence="1">
    <location>
        <begin position="61"/>
        <end position="85"/>
    </location>
</feature>
<keyword evidence="3" id="KW-1185">Reference proteome</keyword>
<accession>A0ABY7MR14</accession>
<feature type="region of interest" description="Disordered" evidence="1">
    <location>
        <begin position="1"/>
        <end position="21"/>
    </location>
</feature>
<dbReference type="RefSeq" id="WP_270167524.1">
    <property type="nucleotide sequence ID" value="NZ_CP089391.1"/>
</dbReference>
<evidence type="ECO:0000256" key="1">
    <source>
        <dbReference type="SAM" id="MobiDB-lite"/>
    </source>
</evidence>
<proteinExistence type="predicted"/>
<reference evidence="2" key="1">
    <citation type="submission" date="2021-12" db="EMBL/GenBank/DDBJ databases">
        <title>Bradyrhizobium xenonodulans sp. nov.</title>
        <authorList>
            <person name="Claassens R."/>
            <person name="Venter S.N."/>
            <person name="Beukes C.W."/>
            <person name="Stepkowski T."/>
            <person name="Steenkamp E.T."/>
        </authorList>
    </citation>
    <scope>NUCLEOTIDE SEQUENCE</scope>
    <source>
        <strain evidence="2">14AB</strain>
    </source>
</reference>
<dbReference type="Proteomes" id="UP001179614">
    <property type="component" value="Chromosome"/>
</dbReference>
<organism evidence="2 3">
    <name type="scientific">Bradyrhizobium xenonodulans</name>
    <dbReference type="NCBI Taxonomy" id="2736875"/>
    <lineage>
        <taxon>Bacteria</taxon>
        <taxon>Pseudomonadati</taxon>
        <taxon>Pseudomonadota</taxon>
        <taxon>Alphaproteobacteria</taxon>
        <taxon>Hyphomicrobiales</taxon>
        <taxon>Nitrobacteraceae</taxon>
        <taxon>Bradyrhizobium</taxon>
    </lineage>
</organism>